<proteinExistence type="predicted"/>
<accession>A0AAD4BBL0</accession>
<dbReference type="Proteomes" id="UP001194468">
    <property type="component" value="Unassembled WGS sequence"/>
</dbReference>
<evidence type="ECO:0000313" key="3">
    <source>
        <dbReference type="Proteomes" id="UP001194468"/>
    </source>
</evidence>
<reference evidence="2" key="2">
    <citation type="journal article" date="2020" name="Nat. Commun.">
        <title>Large-scale genome sequencing of mycorrhizal fungi provides insights into the early evolution of symbiotic traits.</title>
        <authorList>
            <person name="Miyauchi S."/>
            <person name="Kiss E."/>
            <person name="Kuo A."/>
            <person name="Drula E."/>
            <person name="Kohler A."/>
            <person name="Sanchez-Garcia M."/>
            <person name="Morin E."/>
            <person name="Andreopoulos B."/>
            <person name="Barry K.W."/>
            <person name="Bonito G."/>
            <person name="Buee M."/>
            <person name="Carver A."/>
            <person name="Chen C."/>
            <person name="Cichocki N."/>
            <person name="Clum A."/>
            <person name="Culley D."/>
            <person name="Crous P.W."/>
            <person name="Fauchery L."/>
            <person name="Girlanda M."/>
            <person name="Hayes R.D."/>
            <person name="Keri Z."/>
            <person name="LaButti K."/>
            <person name="Lipzen A."/>
            <person name="Lombard V."/>
            <person name="Magnuson J."/>
            <person name="Maillard F."/>
            <person name="Murat C."/>
            <person name="Nolan M."/>
            <person name="Ohm R.A."/>
            <person name="Pangilinan J."/>
            <person name="Pereira M.F."/>
            <person name="Perotto S."/>
            <person name="Peter M."/>
            <person name="Pfister S."/>
            <person name="Riley R."/>
            <person name="Sitrit Y."/>
            <person name="Stielow J.B."/>
            <person name="Szollosi G."/>
            <person name="Zifcakova L."/>
            <person name="Stursova M."/>
            <person name="Spatafora J.W."/>
            <person name="Tedersoo L."/>
            <person name="Vaario L.M."/>
            <person name="Yamada A."/>
            <person name="Yan M."/>
            <person name="Wang P."/>
            <person name="Xu J."/>
            <person name="Bruns T."/>
            <person name="Baldrian P."/>
            <person name="Vilgalys R."/>
            <person name="Dunand C."/>
            <person name="Henrissat B."/>
            <person name="Grigoriev I.V."/>
            <person name="Hibbett D."/>
            <person name="Nagy L.G."/>
            <person name="Martin F.M."/>
        </authorList>
    </citation>
    <scope>NUCLEOTIDE SEQUENCE</scope>
    <source>
        <strain evidence="2">BED1</strain>
    </source>
</reference>
<reference evidence="2" key="1">
    <citation type="submission" date="2019-10" db="EMBL/GenBank/DDBJ databases">
        <authorList>
            <consortium name="DOE Joint Genome Institute"/>
            <person name="Kuo A."/>
            <person name="Miyauchi S."/>
            <person name="Kiss E."/>
            <person name="Drula E."/>
            <person name="Kohler A."/>
            <person name="Sanchez-Garcia M."/>
            <person name="Andreopoulos B."/>
            <person name="Barry K.W."/>
            <person name="Bonito G."/>
            <person name="Buee M."/>
            <person name="Carver A."/>
            <person name="Chen C."/>
            <person name="Cichocki N."/>
            <person name="Clum A."/>
            <person name="Culley D."/>
            <person name="Crous P.W."/>
            <person name="Fauchery L."/>
            <person name="Girlanda M."/>
            <person name="Hayes R."/>
            <person name="Keri Z."/>
            <person name="LaButti K."/>
            <person name="Lipzen A."/>
            <person name="Lombard V."/>
            <person name="Magnuson J."/>
            <person name="Maillard F."/>
            <person name="Morin E."/>
            <person name="Murat C."/>
            <person name="Nolan M."/>
            <person name="Ohm R."/>
            <person name="Pangilinan J."/>
            <person name="Pereira M."/>
            <person name="Perotto S."/>
            <person name="Peter M."/>
            <person name="Riley R."/>
            <person name="Sitrit Y."/>
            <person name="Stielow B."/>
            <person name="Szollosi G."/>
            <person name="Zifcakova L."/>
            <person name="Stursova M."/>
            <person name="Spatafora J.W."/>
            <person name="Tedersoo L."/>
            <person name="Vaario L.-M."/>
            <person name="Yamada A."/>
            <person name="Yan M."/>
            <person name="Wang P."/>
            <person name="Xu J."/>
            <person name="Bruns T."/>
            <person name="Baldrian P."/>
            <person name="Vilgalys R."/>
            <person name="Henrissat B."/>
            <person name="Grigoriev I.V."/>
            <person name="Hibbett D."/>
            <person name="Nagy L.G."/>
            <person name="Martin F.M."/>
        </authorList>
    </citation>
    <scope>NUCLEOTIDE SEQUENCE</scope>
    <source>
        <strain evidence="2">BED1</strain>
    </source>
</reference>
<dbReference type="EMBL" id="WHUW01000292">
    <property type="protein sequence ID" value="KAF8415798.1"/>
    <property type="molecule type" value="Genomic_DNA"/>
</dbReference>
<evidence type="ECO:0000313" key="2">
    <source>
        <dbReference type="EMBL" id="KAF8415798.1"/>
    </source>
</evidence>
<sequence>MRLMKYSSRPTAVQGRIGGSKGLQEEIQSFIDWNKPQSMILVWKAVERAGSVVVSRLRRLLAGQARGPRSGSASSSRESKSGGRGGRWGVKLSSTSD</sequence>
<protein>
    <submittedName>
        <fullName evidence="2">Uncharacterized protein</fullName>
    </submittedName>
</protein>
<name>A0AAD4BBL0_BOLED</name>
<feature type="region of interest" description="Disordered" evidence="1">
    <location>
        <begin position="64"/>
        <end position="97"/>
    </location>
</feature>
<gene>
    <name evidence="2" type="ORF">L210DRAFT_2609626</name>
</gene>
<keyword evidence="3" id="KW-1185">Reference proteome</keyword>
<dbReference type="AlphaFoldDB" id="A0AAD4BBL0"/>
<evidence type="ECO:0000256" key="1">
    <source>
        <dbReference type="SAM" id="MobiDB-lite"/>
    </source>
</evidence>
<comment type="caution">
    <text evidence="2">The sequence shown here is derived from an EMBL/GenBank/DDBJ whole genome shotgun (WGS) entry which is preliminary data.</text>
</comment>
<organism evidence="2 3">
    <name type="scientific">Boletus edulis BED1</name>
    <dbReference type="NCBI Taxonomy" id="1328754"/>
    <lineage>
        <taxon>Eukaryota</taxon>
        <taxon>Fungi</taxon>
        <taxon>Dikarya</taxon>
        <taxon>Basidiomycota</taxon>
        <taxon>Agaricomycotina</taxon>
        <taxon>Agaricomycetes</taxon>
        <taxon>Agaricomycetidae</taxon>
        <taxon>Boletales</taxon>
        <taxon>Boletineae</taxon>
        <taxon>Boletaceae</taxon>
        <taxon>Boletoideae</taxon>
        <taxon>Boletus</taxon>
    </lineage>
</organism>
<feature type="compositionally biased region" description="Low complexity" evidence="1">
    <location>
        <begin position="66"/>
        <end position="76"/>
    </location>
</feature>